<dbReference type="GO" id="GO:0000272">
    <property type="term" value="P:polysaccharide catabolic process"/>
    <property type="evidence" value="ECO:0007669"/>
    <property type="project" value="UniProtKB-KW"/>
</dbReference>
<evidence type="ECO:0000256" key="5">
    <source>
        <dbReference type="ARBA" id="ARBA00022737"/>
    </source>
</evidence>
<dbReference type="Gene3D" id="2.160.20.10">
    <property type="entry name" value="Single-stranded right-handed beta-helix, Pectin lyase-like"/>
    <property type="match status" value="1"/>
</dbReference>
<evidence type="ECO:0000256" key="8">
    <source>
        <dbReference type="ARBA" id="ARBA00023277"/>
    </source>
</evidence>
<reference evidence="14 15" key="1">
    <citation type="submission" date="2018-06" db="EMBL/GenBank/DDBJ databases">
        <title>Genome Sequence of the Brown Rot Fungal Pathogen Monilinia fructigena.</title>
        <authorList>
            <person name="Landi L."/>
            <person name="De Miccolis Angelini R.M."/>
            <person name="Pollastro S."/>
            <person name="Abate D."/>
            <person name="Faretra F."/>
            <person name="Romanazzi G."/>
        </authorList>
    </citation>
    <scope>NUCLEOTIDE SEQUENCE [LARGE SCALE GENOMIC DNA]</scope>
    <source>
        <strain evidence="14 15">Mfrg269</strain>
    </source>
</reference>
<keyword evidence="10" id="KW-0961">Cell wall biogenesis/degradation</keyword>
<dbReference type="OrthoDB" id="187139at2759"/>
<dbReference type="PANTHER" id="PTHR31736">
    <property type="match status" value="1"/>
</dbReference>
<comment type="function">
    <text evidence="12">Pectinolytic enzyme involved in the degradation of xylogalacturonan (xga), a galacturonan backbone heavily substituted with xylose, and which is one important component of the hairy regions of pectin. Activity requires a galacturonic acid backbone substituted with xylose.</text>
</comment>
<evidence type="ECO:0000256" key="11">
    <source>
        <dbReference type="ARBA" id="ARBA00023326"/>
    </source>
</evidence>
<dbReference type="EMBL" id="QKRW01000021">
    <property type="protein sequence ID" value="RAL62995.1"/>
    <property type="molecule type" value="Genomic_DNA"/>
</dbReference>
<dbReference type="SUPFAM" id="SSF51126">
    <property type="entry name" value="Pectin lyase-like"/>
    <property type="match status" value="1"/>
</dbReference>
<dbReference type="InterPro" id="IPR012334">
    <property type="entry name" value="Pectin_lyas_fold"/>
</dbReference>
<dbReference type="InterPro" id="IPR000743">
    <property type="entry name" value="Glyco_hydro_28"/>
</dbReference>
<keyword evidence="7" id="KW-0325">Glycoprotein</keyword>
<evidence type="ECO:0000256" key="9">
    <source>
        <dbReference type="ARBA" id="ARBA00023295"/>
    </source>
</evidence>
<evidence type="ECO:0000313" key="15">
    <source>
        <dbReference type="Proteomes" id="UP000249056"/>
    </source>
</evidence>
<keyword evidence="9 13" id="KW-0326">Glycosidase</keyword>
<evidence type="ECO:0000256" key="6">
    <source>
        <dbReference type="ARBA" id="ARBA00022801"/>
    </source>
</evidence>
<evidence type="ECO:0000256" key="1">
    <source>
        <dbReference type="ARBA" id="ARBA00004613"/>
    </source>
</evidence>
<keyword evidence="6 13" id="KW-0378">Hydrolase</keyword>
<organism evidence="14 15">
    <name type="scientific">Monilinia fructigena</name>
    <dbReference type="NCBI Taxonomy" id="38457"/>
    <lineage>
        <taxon>Eukaryota</taxon>
        <taxon>Fungi</taxon>
        <taxon>Dikarya</taxon>
        <taxon>Ascomycota</taxon>
        <taxon>Pezizomycotina</taxon>
        <taxon>Leotiomycetes</taxon>
        <taxon>Helotiales</taxon>
        <taxon>Sclerotiniaceae</taxon>
        <taxon>Monilinia</taxon>
    </lineage>
</organism>
<evidence type="ECO:0000256" key="13">
    <source>
        <dbReference type="RuleBase" id="RU361169"/>
    </source>
</evidence>
<proteinExistence type="inferred from homology"/>
<dbReference type="GO" id="GO:0005576">
    <property type="term" value="C:extracellular region"/>
    <property type="evidence" value="ECO:0007669"/>
    <property type="project" value="UniProtKB-SubCell"/>
</dbReference>
<comment type="similarity">
    <text evidence="2 13">Belongs to the glycosyl hydrolase 28 family.</text>
</comment>
<accession>A0A395IRP5</accession>
<keyword evidence="15" id="KW-1185">Reference proteome</keyword>
<gene>
    <name evidence="14" type="ORF">DID88_004082</name>
</gene>
<dbReference type="Pfam" id="PF00295">
    <property type="entry name" value="Glyco_hydro_28"/>
    <property type="match status" value="1"/>
</dbReference>
<keyword evidence="11" id="KW-0624">Polysaccharide degradation</keyword>
<dbReference type="GO" id="GO:0071555">
    <property type="term" value="P:cell wall organization"/>
    <property type="evidence" value="ECO:0007669"/>
    <property type="project" value="UniProtKB-KW"/>
</dbReference>
<protein>
    <submittedName>
        <fullName evidence="14">Uncharacterized protein</fullName>
    </submittedName>
</protein>
<comment type="caution">
    <text evidence="14">The sequence shown here is derived from an EMBL/GenBank/DDBJ whole genome shotgun (WGS) entry which is preliminary data.</text>
</comment>
<keyword evidence="8" id="KW-0119">Carbohydrate metabolism</keyword>
<evidence type="ECO:0000256" key="3">
    <source>
        <dbReference type="ARBA" id="ARBA00022525"/>
    </source>
</evidence>
<sequence>MSPLTRYPALDLTESQLALLGKKPGTTDSVTNVYVTGATIVNSSKAIGIKLYPGGSKYGTATVRNVTFNDFTVKNSDWAAQIQSCYNADATYCTSNPSTASVTEVYFTDFKGTTSSKHSPDVANLNCPGGGICDVNFLILVGCANYWVCNFPLCEY</sequence>
<keyword evidence="3" id="KW-0964">Secreted</keyword>
<name>A0A395IRP5_9HELO</name>
<evidence type="ECO:0000256" key="12">
    <source>
        <dbReference type="ARBA" id="ARBA00037278"/>
    </source>
</evidence>
<evidence type="ECO:0000313" key="14">
    <source>
        <dbReference type="EMBL" id="RAL62995.1"/>
    </source>
</evidence>
<evidence type="ECO:0000256" key="2">
    <source>
        <dbReference type="ARBA" id="ARBA00008834"/>
    </source>
</evidence>
<dbReference type="Proteomes" id="UP000249056">
    <property type="component" value="Unassembled WGS sequence"/>
</dbReference>
<comment type="subcellular location">
    <subcellularLocation>
        <location evidence="1">Secreted</location>
    </subcellularLocation>
</comment>
<keyword evidence="5" id="KW-0677">Repeat</keyword>
<evidence type="ECO:0000256" key="7">
    <source>
        <dbReference type="ARBA" id="ARBA00023180"/>
    </source>
</evidence>
<keyword evidence="4" id="KW-0732">Signal</keyword>
<dbReference type="GO" id="GO:0004650">
    <property type="term" value="F:polygalacturonase activity"/>
    <property type="evidence" value="ECO:0007669"/>
    <property type="project" value="InterPro"/>
</dbReference>
<dbReference type="PANTHER" id="PTHR31736:SF9">
    <property type="entry name" value="ENDO-XYLOGALACTURONAN HYDROLASE A-RELATED"/>
    <property type="match status" value="1"/>
</dbReference>
<dbReference type="AlphaFoldDB" id="A0A395IRP5"/>
<evidence type="ECO:0000256" key="10">
    <source>
        <dbReference type="ARBA" id="ARBA00023316"/>
    </source>
</evidence>
<evidence type="ECO:0000256" key="4">
    <source>
        <dbReference type="ARBA" id="ARBA00022729"/>
    </source>
</evidence>
<dbReference type="InterPro" id="IPR011050">
    <property type="entry name" value="Pectin_lyase_fold/virulence"/>
</dbReference>